<dbReference type="AlphaFoldDB" id="A0A1H8LJ93"/>
<dbReference type="RefSeq" id="WP_139203461.1">
    <property type="nucleotide sequence ID" value="NZ_FOCX01000007.1"/>
</dbReference>
<name>A0A1H8LJ93_9EURY</name>
<protein>
    <submittedName>
        <fullName evidence="1">Uncharacterized protein</fullName>
    </submittedName>
</protein>
<proteinExistence type="predicted"/>
<evidence type="ECO:0000313" key="1">
    <source>
        <dbReference type="EMBL" id="SEO05149.1"/>
    </source>
</evidence>
<dbReference type="Proteomes" id="UP000198775">
    <property type="component" value="Unassembled WGS sequence"/>
</dbReference>
<evidence type="ECO:0000313" key="2">
    <source>
        <dbReference type="Proteomes" id="UP000198775"/>
    </source>
</evidence>
<dbReference type="OrthoDB" id="234813at2157"/>
<sequence length="220" mass="23680">MYDTKRLASGVGVLLTLWVLVGLLILSTGVGVSVPLSSSGGFNVSADYLTASEATVVPAKTSIVTPSVLFEVERSYIRDLNLQKTLNVSDVPGLTGRLQIQIRSEEATAQGVAFKTDRITAQTATWRGFVLDERTGPKIFDRFKAYAGPDPNQAPNTDDQLQIEGSDAGAIRPSDGDPAFELRGAKITTSTLSADQLQLSDLSVRVRYDFNNDGEFEYGA</sequence>
<organism evidence="1 2">
    <name type="scientific">Halorientalis persicus</name>
    <dbReference type="NCBI Taxonomy" id="1367881"/>
    <lineage>
        <taxon>Archaea</taxon>
        <taxon>Methanobacteriati</taxon>
        <taxon>Methanobacteriota</taxon>
        <taxon>Stenosarchaea group</taxon>
        <taxon>Halobacteria</taxon>
        <taxon>Halobacteriales</taxon>
        <taxon>Haloarculaceae</taxon>
        <taxon>Halorientalis</taxon>
    </lineage>
</organism>
<dbReference type="EMBL" id="FOCX01000007">
    <property type="protein sequence ID" value="SEO05149.1"/>
    <property type="molecule type" value="Genomic_DNA"/>
</dbReference>
<gene>
    <name evidence="1" type="ORF">SAMN05216388_1007152</name>
</gene>
<keyword evidence="2" id="KW-1185">Reference proteome</keyword>
<accession>A0A1H8LJ93</accession>
<reference evidence="2" key="1">
    <citation type="submission" date="2016-10" db="EMBL/GenBank/DDBJ databases">
        <authorList>
            <person name="Varghese N."/>
            <person name="Submissions S."/>
        </authorList>
    </citation>
    <scope>NUCLEOTIDE SEQUENCE [LARGE SCALE GENOMIC DNA]</scope>
    <source>
        <strain evidence="2">IBRC-M 10043</strain>
    </source>
</reference>